<dbReference type="PANTHER" id="PTHR47074:SF48">
    <property type="entry name" value="POLYNUCLEOTIDYL TRANSFERASE, RIBONUCLEASE H-LIKE SUPERFAMILY PROTEIN"/>
    <property type="match status" value="1"/>
</dbReference>
<dbReference type="PANTHER" id="PTHR47074">
    <property type="entry name" value="BNAC02G40300D PROTEIN"/>
    <property type="match status" value="1"/>
</dbReference>
<accession>A0A072TUX9</accession>
<reference evidence="3" key="3">
    <citation type="submission" date="2015-04" db="UniProtKB">
        <authorList>
            <consortium name="EnsemblPlants"/>
        </authorList>
    </citation>
    <scope>IDENTIFICATION</scope>
    <source>
        <strain evidence="3">cv. Jemalong A17</strain>
    </source>
</reference>
<dbReference type="EMBL" id="CM001224">
    <property type="protein sequence ID" value="KEH21242.1"/>
    <property type="molecule type" value="Genomic_DNA"/>
</dbReference>
<dbReference type="InterPro" id="IPR044730">
    <property type="entry name" value="RNase_H-like_dom_plant"/>
</dbReference>
<dbReference type="HOGENOM" id="CLU_901294_0_0_1"/>
<organism evidence="2 4">
    <name type="scientific">Medicago truncatula</name>
    <name type="common">Barrel medic</name>
    <name type="synonym">Medicago tribuloides</name>
    <dbReference type="NCBI Taxonomy" id="3880"/>
    <lineage>
        <taxon>Eukaryota</taxon>
        <taxon>Viridiplantae</taxon>
        <taxon>Streptophyta</taxon>
        <taxon>Embryophyta</taxon>
        <taxon>Tracheophyta</taxon>
        <taxon>Spermatophyta</taxon>
        <taxon>Magnoliopsida</taxon>
        <taxon>eudicotyledons</taxon>
        <taxon>Gunneridae</taxon>
        <taxon>Pentapetalae</taxon>
        <taxon>rosids</taxon>
        <taxon>fabids</taxon>
        <taxon>Fabales</taxon>
        <taxon>Fabaceae</taxon>
        <taxon>Papilionoideae</taxon>
        <taxon>50 kb inversion clade</taxon>
        <taxon>NPAAA clade</taxon>
        <taxon>Hologalegina</taxon>
        <taxon>IRL clade</taxon>
        <taxon>Trifolieae</taxon>
        <taxon>Medicago</taxon>
    </lineage>
</organism>
<dbReference type="EnsemblPlants" id="KEH21242">
    <property type="protein sequence ID" value="KEH21242"/>
    <property type="gene ID" value="MTR_8g099580"/>
</dbReference>
<dbReference type="AlphaFoldDB" id="A0A072TUX9"/>
<protein>
    <recommendedName>
        <fullName evidence="1">RNase H type-1 domain-containing protein</fullName>
    </recommendedName>
</protein>
<dbReference type="Proteomes" id="UP000002051">
    <property type="component" value="Chromosome 8"/>
</dbReference>
<evidence type="ECO:0000313" key="4">
    <source>
        <dbReference type="Proteomes" id="UP000002051"/>
    </source>
</evidence>
<dbReference type="GO" id="GO:0003676">
    <property type="term" value="F:nucleic acid binding"/>
    <property type="evidence" value="ECO:0007669"/>
    <property type="project" value="InterPro"/>
</dbReference>
<gene>
    <name evidence="2" type="ordered locus">MTR_8g099580</name>
</gene>
<reference evidence="2 4" key="1">
    <citation type="journal article" date="2011" name="Nature">
        <title>The Medicago genome provides insight into the evolution of rhizobial symbioses.</title>
        <authorList>
            <person name="Young N.D."/>
            <person name="Debelle F."/>
            <person name="Oldroyd G.E."/>
            <person name="Geurts R."/>
            <person name="Cannon S.B."/>
            <person name="Udvardi M.K."/>
            <person name="Benedito V.A."/>
            <person name="Mayer K.F."/>
            <person name="Gouzy J."/>
            <person name="Schoof H."/>
            <person name="Van de Peer Y."/>
            <person name="Proost S."/>
            <person name="Cook D.R."/>
            <person name="Meyers B.C."/>
            <person name="Spannagl M."/>
            <person name="Cheung F."/>
            <person name="De Mita S."/>
            <person name="Krishnakumar V."/>
            <person name="Gundlach H."/>
            <person name="Zhou S."/>
            <person name="Mudge J."/>
            <person name="Bharti A.K."/>
            <person name="Murray J.D."/>
            <person name="Naoumkina M.A."/>
            <person name="Rosen B."/>
            <person name="Silverstein K.A."/>
            <person name="Tang H."/>
            <person name="Rombauts S."/>
            <person name="Zhao P.X."/>
            <person name="Zhou P."/>
            <person name="Barbe V."/>
            <person name="Bardou P."/>
            <person name="Bechner M."/>
            <person name="Bellec A."/>
            <person name="Berger A."/>
            <person name="Berges H."/>
            <person name="Bidwell S."/>
            <person name="Bisseling T."/>
            <person name="Choisne N."/>
            <person name="Couloux A."/>
            <person name="Denny R."/>
            <person name="Deshpande S."/>
            <person name="Dai X."/>
            <person name="Doyle J.J."/>
            <person name="Dudez A.M."/>
            <person name="Farmer A.D."/>
            <person name="Fouteau S."/>
            <person name="Franken C."/>
            <person name="Gibelin C."/>
            <person name="Gish J."/>
            <person name="Goldstein S."/>
            <person name="Gonzalez A.J."/>
            <person name="Green P.J."/>
            <person name="Hallab A."/>
            <person name="Hartog M."/>
            <person name="Hua A."/>
            <person name="Humphray S.J."/>
            <person name="Jeong D.H."/>
            <person name="Jing Y."/>
            <person name="Jocker A."/>
            <person name="Kenton S.M."/>
            <person name="Kim D.J."/>
            <person name="Klee K."/>
            <person name="Lai H."/>
            <person name="Lang C."/>
            <person name="Lin S."/>
            <person name="Macmil S.L."/>
            <person name="Magdelenat G."/>
            <person name="Matthews L."/>
            <person name="McCorrison J."/>
            <person name="Monaghan E.L."/>
            <person name="Mun J.H."/>
            <person name="Najar F.Z."/>
            <person name="Nicholson C."/>
            <person name="Noirot C."/>
            <person name="O'Bleness M."/>
            <person name="Paule C.R."/>
            <person name="Poulain J."/>
            <person name="Prion F."/>
            <person name="Qin B."/>
            <person name="Qu C."/>
            <person name="Retzel E.F."/>
            <person name="Riddle C."/>
            <person name="Sallet E."/>
            <person name="Samain S."/>
            <person name="Samson N."/>
            <person name="Sanders I."/>
            <person name="Saurat O."/>
            <person name="Scarpelli C."/>
            <person name="Schiex T."/>
            <person name="Segurens B."/>
            <person name="Severin A.J."/>
            <person name="Sherrier D.J."/>
            <person name="Shi R."/>
            <person name="Sims S."/>
            <person name="Singer S.R."/>
            <person name="Sinharoy S."/>
            <person name="Sterck L."/>
            <person name="Viollet A."/>
            <person name="Wang B.B."/>
            <person name="Wang K."/>
            <person name="Wang M."/>
            <person name="Wang X."/>
            <person name="Warfsmann J."/>
            <person name="Weissenbach J."/>
            <person name="White D.D."/>
            <person name="White J.D."/>
            <person name="Wiley G.B."/>
            <person name="Wincker P."/>
            <person name="Xing Y."/>
            <person name="Yang L."/>
            <person name="Yao Z."/>
            <person name="Ying F."/>
            <person name="Zhai J."/>
            <person name="Zhou L."/>
            <person name="Zuber A."/>
            <person name="Denarie J."/>
            <person name="Dixon R.A."/>
            <person name="May G.D."/>
            <person name="Schwartz D.C."/>
            <person name="Rogers J."/>
            <person name="Quetier F."/>
            <person name="Town C.D."/>
            <person name="Roe B.A."/>
        </authorList>
    </citation>
    <scope>NUCLEOTIDE SEQUENCE [LARGE SCALE GENOMIC DNA]</scope>
    <source>
        <strain evidence="2">A17</strain>
        <strain evidence="3 4">cv. Jemalong A17</strain>
    </source>
</reference>
<dbReference type="InterPro" id="IPR052929">
    <property type="entry name" value="RNase_H-like_EbsB-rel"/>
</dbReference>
<proteinExistence type="predicted"/>
<name>A0A072TUX9_MEDTR</name>
<evidence type="ECO:0000313" key="3">
    <source>
        <dbReference type="EnsemblPlants" id="KEH21242"/>
    </source>
</evidence>
<dbReference type="STRING" id="3880.A0A072TUX9"/>
<dbReference type="GO" id="GO:0004523">
    <property type="term" value="F:RNA-DNA hybrid ribonuclease activity"/>
    <property type="evidence" value="ECO:0007669"/>
    <property type="project" value="InterPro"/>
</dbReference>
<dbReference type="InterPro" id="IPR002156">
    <property type="entry name" value="RNaseH_domain"/>
</dbReference>
<reference evidence="2 4" key="2">
    <citation type="journal article" date="2014" name="BMC Genomics">
        <title>An improved genome release (version Mt4.0) for the model legume Medicago truncatula.</title>
        <authorList>
            <person name="Tang H."/>
            <person name="Krishnakumar V."/>
            <person name="Bidwell S."/>
            <person name="Rosen B."/>
            <person name="Chan A."/>
            <person name="Zhou S."/>
            <person name="Gentzbittel L."/>
            <person name="Childs K.L."/>
            <person name="Yandell M."/>
            <person name="Gundlach H."/>
            <person name="Mayer K.F."/>
            <person name="Schwartz D.C."/>
            <person name="Town C.D."/>
        </authorList>
    </citation>
    <scope>GENOME REANNOTATION</scope>
    <source>
        <strain evidence="2">A17</strain>
        <strain evidence="3 4">cv. Jemalong A17</strain>
    </source>
</reference>
<dbReference type="CDD" id="cd06222">
    <property type="entry name" value="RNase_H_like"/>
    <property type="match status" value="1"/>
</dbReference>
<dbReference type="Pfam" id="PF13456">
    <property type="entry name" value="RVT_3"/>
    <property type="match status" value="1"/>
</dbReference>
<keyword evidence="4" id="KW-1185">Reference proteome</keyword>
<sequence>MSSHVTSVMTLYSTSTLDLAVTFCFLPFQNIRFPPTNTQYPKIDCLSMDELAQSASNWNEPIVRQVFSEDLAFKILNTPLFEQVHHDKMIWKVEKNGRYLVRSAYRLCVTELADLLHLHRPGYWSGIWKLKSPSKVWSMTARSMLEDWKLANVPCSNVQAAPTANHITTAAHVTPTVTTTVQVRWQPPAQGQMKCNIDAVFSNHHNKTDIGICIRDEGGVFVLAKTISFVGVYFVDIGEALGLYHALQWVSDMQLDNIDFEVDSKTTKVGIYSGREDISELGNIIMASRFFSLPSSTTLGWSLLGDKQM</sequence>
<feature type="domain" description="RNase H type-1" evidence="1">
    <location>
        <begin position="196"/>
        <end position="285"/>
    </location>
</feature>
<evidence type="ECO:0000259" key="1">
    <source>
        <dbReference type="Pfam" id="PF13456"/>
    </source>
</evidence>
<evidence type="ECO:0000313" key="2">
    <source>
        <dbReference type="EMBL" id="KEH21242.1"/>
    </source>
</evidence>